<evidence type="ECO:0000313" key="2">
    <source>
        <dbReference type="Proteomes" id="UP001521222"/>
    </source>
</evidence>
<sequence length="180" mass="20791">MAVIRSRGATKKLGTFAEGPQEIIELSCDENLEATAVQLYCNWLYTKQVQIDENIARDSEDFGICVLHGLEVCRWVDAEDFAHALVATYLSENKFERGFWINATKYVYDNSNLWFSIWERFVMDVFLANLEHDAFQAEYDEFSSEFRKELTLELLGKMAAPPTNKDILKKYTNGTYELKG</sequence>
<evidence type="ECO:0000313" key="1">
    <source>
        <dbReference type="EMBL" id="KAL1594884.1"/>
    </source>
</evidence>
<proteinExistence type="predicted"/>
<dbReference type="Proteomes" id="UP001521222">
    <property type="component" value="Unassembled WGS sequence"/>
</dbReference>
<evidence type="ECO:0008006" key="3">
    <source>
        <dbReference type="Google" id="ProtNLM"/>
    </source>
</evidence>
<reference evidence="1 2" key="1">
    <citation type="submission" date="2024-02" db="EMBL/GenBank/DDBJ databases">
        <title>De novo assembly and annotation of 12 fungi associated with fruit tree decline syndrome in Ontario, Canada.</title>
        <authorList>
            <person name="Sulman M."/>
            <person name="Ellouze W."/>
            <person name="Ilyukhin E."/>
        </authorList>
    </citation>
    <scope>NUCLEOTIDE SEQUENCE [LARGE SCALE GENOMIC DNA]</scope>
    <source>
        <strain evidence="1 2">M97-236</strain>
    </source>
</reference>
<protein>
    <recommendedName>
        <fullName evidence="3">BTB domain-containing protein</fullName>
    </recommendedName>
</protein>
<organism evidence="1 2">
    <name type="scientific">Nothophoma quercina</name>
    <dbReference type="NCBI Taxonomy" id="749835"/>
    <lineage>
        <taxon>Eukaryota</taxon>
        <taxon>Fungi</taxon>
        <taxon>Dikarya</taxon>
        <taxon>Ascomycota</taxon>
        <taxon>Pezizomycotina</taxon>
        <taxon>Dothideomycetes</taxon>
        <taxon>Pleosporomycetidae</taxon>
        <taxon>Pleosporales</taxon>
        <taxon>Pleosporineae</taxon>
        <taxon>Didymellaceae</taxon>
        <taxon>Nothophoma</taxon>
    </lineage>
</organism>
<keyword evidence="2" id="KW-1185">Reference proteome</keyword>
<accession>A0ABR3QSJ5</accession>
<dbReference type="EMBL" id="JAKIXB020000033">
    <property type="protein sequence ID" value="KAL1594884.1"/>
    <property type="molecule type" value="Genomic_DNA"/>
</dbReference>
<comment type="caution">
    <text evidence="1">The sequence shown here is derived from an EMBL/GenBank/DDBJ whole genome shotgun (WGS) entry which is preliminary data.</text>
</comment>
<gene>
    <name evidence="1" type="ORF">SLS59_008434</name>
</gene>
<name>A0ABR3QSJ5_9PLEO</name>